<dbReference type="Proteomes" id="UP000075787">
    <property type="component" value="Unassembled WGS sequence"/>
</dbReference>
<comment type="caution">
    <text evidence="3">The sequence shown here is derived from an EMBL/GenBank/DDBJ whole genome shotgun (WGS) entry which is preliminary data.</text>
</comment>
<dbReference type="OrthoDB" id="4370297at2"/>
<dbReference type="GeneID" id="97239478"/>
<dbReference type="InterPro" id="IPR042171">
    <property type="entry name" value="Acyl-CoA_hotdog"/>
</dbReference>
<dbReference type="EMBL" id="LPZR01000070">
    <property type="protein sequence ID" value="KYO55168.1"/>
    <property type="molecule type" value="Genomic_DNA"/>
</dbReference>
<dbReference type="InterPro" id="IPR049449">
    <property type="entry name" value="TesB_ACOT8-like_N"/>
</dbReference>
<dbReference type="Gene3D" id="2.40.160.210">
    <property type="entry name" value="Acyl-CoA thioesterase, double hotdog domain"/>
    <property type="match status" value="1"/>
</dbReference>
<dbReference type="InterPro" id="IPR052389">
    <property type="entry name" value="Sec_Metab_Biosynth-Assoc"/>
</dbReference>
<organism evidence="3 4">
    <name type="scientific">Tistrella mobilis</name>
    <dbReference type="NCBI Taxonomy" id="171437"/>
    <lineage>
        <taxon>Bacteria</taxon>
        <taxon>Pseudomonadati</taxon>
        <taxon>Pseudomonadota</taxon>
        <taxon>Alphaproteobacteria</taxon>
        <taxon>Geminicoccales</taxon>
        <taxon>Geminicoccaceae</taxon>
        <taxon>Tistrella</taxon>
    </lineage>
</organism>
<name>A0A162LIV5_9PROT</name>
<dbReference type="Pfam" id="PF13622">
    <property type="entry name" value="4HBT_3"/>
    <property type="match status" value="1"/>
</dbReference>
<dbReference type="Pfam" id="PF20789">
    <property type="entry name" value="4HBT_3C"/>
    <property type="match status" value="1"/>
</dbReference>
<evidence type="ECO:0000313" key="3">
    <source>
        <dbReference type="EMBL" id="KYO55168.1"/>
    </source>
</evidence>
<dbReference type="SUPFAM" id="SSF54637">
    <property type="entry name" value="Thioesterase/thiol ester dehydrase-isomerase"/>
    <property type="match status" value="2"/>
</dbReference>
<evidence type="ECO:0000313" key="4">
    <source>
        <dbReference type="Proteomes" id="UP000075787"/>
    </source>
</evidence>
<evidence type="ECO:0008006" key="5">
    <source>
        <dbReference type="Google" id="ProtNLM"/>
    </source>
</evidence>
<dbReference type="RefSeq" id="WP_014753067.1">
    <property type="nucleotide sequence ID" value="NZ_CP121043.1"/>
</dbReference>
<dbReference type="InterPro" id="IPR029069">
    <property type="entry name" value="HotDog_dom_sf"/>
</dbReference>
<dbReference type="InterPro" id="IPR049450">
    <property type="entry name" value="ACOT8-like_C"/>
</dbReference>
<dbReference type="OMA" id="IFYPRVF"/>
<dbReference type="AlphaFoldDB" id="A0A162LIV5"/>
<proteinExistence type="predicted"/>
<gene>
    <name evidence="3" type="ORF">AUP44_23995</name>
</gene>
<feature type="domain" description="Acyl-CoA thioesterase-like N-terminal HotDog" evidence="1">
    <location>
        <begin position="35"/>
        <end position="121"/>
    </location>
</feature>
<protein>
    <recommendedName>
        <fullName evidence="5">Thioesterase family protein</fullName>
    </recommendedName>
</protein>
<reference evidence="3 4" key="1">
    <citation type="submission" date="2015-12" db="EMBL/GenBank/DDBJ databases">
        <title>Genome sequence of Tistrella mobilis MCCC 1A02139.</title>
        <authorList>
            <person name="Lu L."/>
            <person name="Lai Q."/>
            <person name="Shao Z."/>
            <person name="Qian P."/>
        </authorList>
    </citation>
    <scope>NUCLEOTIDE SEQUENCE [LARGE SCALE GENOMIC DNA]</scope>
    <source>
        <strain evidence="3 4">MCCC 1A02139</strain>
    </source>
</reference>
<evidence type="ECO:0000259" key="1">
    <source>
        <dbReference type="Pfam" id="PF13622"/>
    </source>
</evidence>
<dbReference type="PANTHER" id="PTHR38110:SF1">
    <property type="entry name" value="THIOESTERASE DOMAIN-CONTAINING PROTEIN"/>
    <property type="match status" value="1"/>
</dbReference>
<sequence>MTTSRPDAFRGSLAIEPVEERADGVRVWSGRTDPVWRNMIGPFGGWIAAVLTRAAERAAAGWLAEAGPGAGIVATQTQFMGAIAEGPFTIVTSPARVGRSVSFWQVDLIQDGAIAARGNFTAAARRDTGDFTEPRFAMPAAVAPEDAPRHAHRSLPPWFSAYEMRIVQGPPFTGADTSRSLVWLRHALVEGEPAGAVDAAVVAGLADAIYPRVFVLDRGPRPISTVTLSTYIHARPEVLDGLAGQFLLLEAIARRVHDGFFDQQVTLWAPGGTLVATSEQLAWYK</sequence>
<accession>A0A162LIV5</accession>
<evidence type="ECO:0000259" key="2">
    <source>
        <dbReference type="Pfam" id="PF20789"/>
    </source>
</evidence>
<dbReference type="PANTHER" id="PTHR38110">
    <property type="entry name" value="CHROMOSOME 23, WHOLE GENOME SHOTGUN SEQUENCE"/>
    <property type="match status" value="1"/>
</dbReference>
<feature type="domain" description="Acyl-CoA thioesterase-like C-terminal" evidence="2">
    <location>
        <begin position="144"/>
        <end position="283"/>
    </location>
</feature>